<reference evidence="6" key="1">
    <citation type="submission" date="2017-03" db="EMBL/GenBank/DDBJ databases">
        <authorList>
            <person name="Sharma R."/>
            <person name="Thines M."/>
        </authorList>
    </citation>
    <scope>NUCLEOTIDE SEQUENCE [LARGE SCALE GENOMIC DNA]</scope>
</reference>
<dbReference type="EMBL" id="FWEW01003604">
    <property type="protein sequence ID" value="SLM39957.1"/>
    <property type="molecule type" value="Genomic_DNA"/>
</dbReference>
<dbReference type="GO" id="GO:0003998">
    <property type="term" value="F:acylphosphatase activity"/>
    <property type="evidence" value="ECO:0007669"/>
    <property type="project" value="UniProtKB-EC"/>
</dbReference>
<dbReference type="SUPFAM" id="SSF54975">
    <property type="entry name" value="Acylphosphatase/BLUF domain-like"/>
    <property type="match status" value="1"/>
</dbReference>
<evidence type="ECO:0000256" key="3">
    <source>
        <dbReference type="SAM" id="MobiDB-lite"/>
    </source>
</evidence>
<dbReference type="InterPro" id="IPR036046">
    <property type="entry name" value="Acylphosphatase-like_dom_sf"/>
</dbReference>
<accession>A0A1W5D9X8</accession>
<dbReference type="PANTHER" id="PTHR47268:SF4">
    <property type="entry name" value="ACYLPHOSPHATASE"/>
    <property type="match status" value="1"/>
</dbReference>
<dbReference type="EC" id="3.6.1.7" evidence="1"/>
<feature type="region of interest" description="Disordered" evidence="3">
    <location>
        <begin position="79"/>
        <end position="100"/>
    </location>
</feature>
<dbReference type="PANTHER" id="PTHR47268">
    <property type="entry name" value="ACYLPHOSPHATASE"/>
    <property type="match status" value="1"/>
</dbReference>
<comment type="similarity">
    <text evidence="2">Belongs to the acylphosphatase family.</text>
</comment>
<evidence type="ECO:0000259" key="4">
    <source>
        <dbReference type="PROSITE" id="PS51160"/>
    </source>
</evidence>
<dbReference type="Proteomes" id="UP000192927">
    <property type="component" value="Unassembled WGS sequence"/>
</dbReference>
<dbReference type="PROSITE" id="PS51160">
    <property type="entry name" value="ACYLPHOSPHATASE_3"/>
    <property type="match status" value="1"/>
</dbReference>
<evidence type="ECO:0000313" key="6">
    <source>
        <dbReference type="Proteomes" id="UP000192927"/>
    </source>
</evidence>
<feature type="active site" evidence="1">
    <location>
        <position position="47"/>
    </location>
</feature>
<keyword evidence="6" id="KW-1185">Reference proteome</keyword>
<feature type="active site" evidence="1">
    <location>
        <position position="29"/>
    </location>
</feature>
<organism evidence="5 6">
    <name type="scientific">Lasallia pustulata</name>
    <dbReference type="NCBI Taxonomy" id="136370"/>
    <lineage>
        <taxon>Eukaryota</taxon>
        <taxon>Fungi</taxon>
        <taxon>Dikarya</taxon>
        <taxon>Ascomycota</taxon>
        <taxon>Pezizomycotina</taxon>
        <taxon>Lecanoromycetes</taxon>
        <taxon>OSLEUM clade</taxon>
        <taxon>Umbilicariomycetidae</taxon>
        <taxon>Umbilicariales</taxon>
        <taxon>Umbilicariaceae</taxon>
        <taxon>Lasallia</taxon>
    </lineage>
</organism>
<feature type="domain" description="Acylphosphatase-like" evidence="4">
    <location>
        <begin position="14"/>
        <end position="100"/>
    </location>
</feature>
<evidence type="ECO:0000313" key="5">
    <source>
        <dbReference type="EMBL" id="SLM39957.1"/>
    </source>
</evidence>
<evidence type="ECO:0000256" key="2">
    <source>
        <dbReference type="RuleBase" id="RU004168"/>
    </source>
</evidence>
<dbReference type="PRINTS" id="PR00112">
    <property type="entry name" value="ACYLPHPHTASE"/>
</dbReference>
<evidence type="ECO:0000256" key="1">
    <source>
        <dbReference type="PROSITE-ProRule" id="PRU00520"/>
    </source>
</evidence>
<name>A0A1W5D9X8_9LECA</name>
<comment type="catalytic activity">
    <reaction evidence="1">
        <text>an acyl phosphate + H2O = a carboxylate + phosphate + H(+)</text>
        <dbReference type="Rhea" id="RHEA:14965"/>
        <dbReference type="ChEBI" id="CHEBI:15377"/>
        <dbReference type="ChEBI" id="CHEBI:15378"/>
        <dbReference type="ChEBI" id="CHEBI:29067"/>
        <dbReference type="ChEBI" id="CHEBI:43474"/>
        <dbReference type="ChEBI" id="CHEBI:59918"/>
        <dbReference type="EC" id="3.6.1.7"/>
    </reaction>
</comment>
<feature type="compositionally biased region" description="Basic and acidic residues" evidence="3">
    <location>
        <begin position="81"/>
        <end position="100"/>
    </location>
</feature>
<protein>
    <recommendedName>
        <fullName evidence="1">acylphosphatase</fullName>
        <ecNumber evidence="1">3.6.1.7</ecNumber>
    </recommendedName>
</protein>
<keyword evidence="1" id="KW-0378">Hydrolase</keyword>
<dbReference type="Pfam" id="PF00708">
    <property type="entry name" value="Acylphosphatase"/>
    <property type="match status" value="1"/>
</dbReference>
<dbReference type="InterPro" id="IPR001792">
    <property type="entry name" value="Acylphosphatase-like_dom"/>
</dbReference>
<dbReference type="AlphaFoldDB" id="A0A1W5D9X8"/>
<sequence>MRRFGTTLNTMTKRISFLVHGEVQGVNYRSFAQKKASSYGLTGWVSNTSNGKVEGEVQGDAESIQKYLKDLNSGPSAAHVVKVEKSEQEAKEGESSFEVK</sequence>
<dbReference type="Gene3D" id="3.30.70.100">
    <property type="match status" value="1"/>
</dbReference>
<dbReference type="InterPro" id="IPR020456">
    <property type="entry name" value="Acylphosphatase"/>
</dbReference>
<proteinExistence type="inferred from homology"/>